<organism evidence="2 3">
    <name type="scientific">Ataeniobius toweri</name>
    <dbReference type="NCBI Taxonomy" id="208326"/>
    <lineage>
        <taxon>Eukaryota</taxon>
        <taxon>Metazoa</taxon>
        <taxon>Chordata</taxon>
        <taxon>Craniata</taxon>
        <taxon>Vertebrata</taxon>
        <taxon>Euteleostomi</taxon>
        <taxon>Actinopterygii</taxon>
        <taxon>Neopterygii</taxon>
        <taxon>Teleostei</taxon>
        <taxon>Neoteleostei</taxon>
        <taxon>Acanthomorphata</taxon>
        <taxon>Ovalentaria</taxon>
        <taxon>Atherinomorphae</taxon>
        <taxon>Cyprinodontiformes</taxon>
        <taxon>Goodeidae</taxon>
        <taxon>Ataeniobius</taxon>
    </lineage>
</organism>
<comment type="caution">
    <text evidence="2">The sequence shown here is derived from an EMBL/GenBank/DDBJ whole genome shotgun (WGS) entry which is preliminary data.</text>
</comment>
<dbReference type="Proteomes" id="UP001345963">
    <property type="component" value="Unassembled WGS sequence"/>
</dbReference>
<feature type="compositionally biased region" description="Basic and acidic residues" evidence="1">
    <location>
        <begin position="63"/>
        <end position="75"/>
    </location>
</feature>
<protein>
    <submittedName>
        <fullName evidence="2">Uncharacterized protein</fullName>
    </submittedName>
</protein>
<keyword evidence="3" id="KW-1185">Reference proteome</keyword>
<reference evidence="2 3" key="1">
    <citation type="submission" date="2021-07" db="EMBL/GenBank/DDBJ databases">
        <authorList>
            <person name="Palmer J.M."/>
        </authorList>
    </citation>
    <scope>NUCLEOTIDE SEQUENCE [LARGE SCALE GENOMIC DNA]</scope>
    <source>
        <strain evidence="2 3">AT_MEX2019</strain>
        <tissue evidence="2">Muscle</tissue>
    </source>
</reference>
<evidence type="ECO:0000313" key="2">
    <source>
        <dbReference type="EMBL" id="MED6250391.1"/>
    </source>
</evidence>
<dbReference type="EMBL" id="JAHUTI010058979">
    <property type="protein sequence ID" value="MED6250391.1"/>
    <property type="molecule type" value="Genomic_DNA"/>
</dbReference>
<accession>A0ABU7BIW2</accession>
<feature type="region of interest" description="Disordered" evidence="1">
    <location>
        <begin position="56"/>
        <end position="106"/>
    </location>
</feature>
<feature type="compositionally biased region" description="Pro residues" evidence="1">
    <location>
        <begin position="81"/>
        <end position="96"/>
    </location>
</feature>
<name>A0ABU7BIW2_9TELE</name>
<evidence type="ECO:0000313" key="3">
    <source>
        <dbReference type="Proteomes" id="UP001345963"/>
    </source>
</evidence>
<gene>
    <name evidence="2" type="ORF">ATANTOWER_032762</name>
</gene>
<evidence type="ECO:0000256" key="1">
    <source>
        <dbReference type="SAM" id="MobiDB-lite"/>
    </source>
</evidence>
<proteinExistence type="predicted"/>
<sequence length="106" mass="11916">MKKDLCLPWHHDPAGGAHYSFKTALANSNFMFFRQSPCMQGTVKIVRREKKERDQSLYLFTRQSRDLGGRDPFNKKRDKNSPPPAVGPEPHPPRPPSGGATANLSL</sequence>